<evidence type="ECO:0000256" key="7">
    <source>
        <dbReference type="PROSITE-ProRule" id="PRU00042"/>
    </source>
</evidence>
<keyword evidence="6" id="KW-0539">Nucleus</keyword>
<dbReference type="EMBL" id="VXAU01003509">
    <property type="protein sequence ID" value="NXK92773.1"/>
    <property type="molecule type" value="Genomic_DNA"/>
</dbReference>
<keyword evidence="2" id="KW-0479">Metal-binding</keyword>
<dbReference type="GO" id="GO:0000981">
    <property type="term" value="F:DNA-binding transcription factor activity, RNA polymerase II-specific"/>
    <property type="evidence" value="ECO:0007669"/>
    <property type="project" value="TreeGrafter"/>
</dbReference>
<dbReference type="PANTHER" id="PTHR23226:SF416">
    <property type="entry name" value="FI01424P"/>
    <property type="match status" value="1"/>
</dbReference>
<feature type="non-terminal residue" evidence="9">
    <location>
        <position position="1"/>
    </location>
</feature>
<evidence type="ECO:0000256" key="1">
    <source>
        <dbReference type="ARBA" id="ARBA00004123"/>
    </source>
</evidence>
<organism evidence="9 10">
    <name type="scientific">Formicarius rufipectus</name>
    <dbReference type="NCBI Taxonomy" id="1118560"/>
    <lineage>
        <taxon>Eukaryota</taxon>
        <taxon>Metazoa</taxon>
        <taxon>Chordata</taxon>
        <taxon>Craniata</taxon>
        <taxon>Vertebrata</taxon>
        <taxon>Euteleostomi</taxon>
        <taxon>Archelosauria</taxon>
        <taxon>Archosauria</taxon>
        <taxon>Dinosauria</taxon>
        <taxon>Saurischia</taxon>
        <taxon>Theropoda</taxon>
        <taxon>Coelurosauria</taxon>
        <taxon>Aves</taxon>
        <taxon>Neognathae</taxon>
        <taxon>Neoaves</taxon>
        <taxon>Telluraves</taxon>
        <taxon>Australaves</taxon>
        <taxon>Passeriformes</taxon>
        <taxon>Formicariidae</taxon>
        <taxon>Formicarius</taxon>
    </lineage>
</organism>
<dbReference type="InterPro" id="IPR013087">
    <property type="entry name" value="Znf_C2H2_type"/>
</dbReference>
<evidence type="ECO:0000256" key="5">
    <source>
        <dbReference type="ARBA" id="ARBA00022833"/>
    </source>
</evidence>
<dbReference type="Proteomes" id="UP000520463">
    <property type="component" value="Unassembled WGS sequence"/>
</dbReference>
<keyword evidence="10" id="KW-1185">Reference proteome</keyword>
<feature type="non-terminal residue" evidence="9">
    <location>
        <position position="56"/>
    </location>
</feature>
<evidence type="ECO:0000256" key="6">
    <source>
        <dbReference type="ARBA" id="ARBA00023242"/>
    </source>
</evidence>
<dbReference type="SUPFAM" id="SSF57667">
    <property type="entry name" value="beta-beta-alpha zinc fingers"/>
    <property type="match status" value="1"/>
</dbReference>
<accession>A0A7L0NGZ3</accession>
<dbReference type="PROSITE" id="PS00028">
    <property type="entry name" value="ZINC_FINGER_C2H2_1"/>
    <property type="match status" value="1"/>
</dbReference>
<keyword evidence="4 7" id="KW-0863">Zinc-finger</keyword>
<dbReference type="PROSITE" id="PS50157">
    <property type="entry name" value="ZINC_FINGER_C2H2_2"/>
    <property type="match status" value="1"/>
</dbReference>
<keyword evidence="3" id="KW-0677">Repeat</keyword>
<evidence type="ECO:0000313" key="9">
    <source>
        <dbReference type="EMBL" id="NXK92773.1"/>
    </source>
</evidence>
<evidence type="ECO:0000256" key="3">
    <source>
        <dbReference type="ARBA" id="ARBA00022737"/>
    </source>
</evidence>
<evidence type="ECO:0000313" key="10">
    <source>
        <dbReference type="Proteomes" id="UP000520463"/>
    </source>
</evidence>
<evidence type="ECO:0000256" key="4">
    <source>
        <dbReference type="ARBA" id="ARBA00022771"/>
    </source>
</evidence>
<dbReference type="Gene3D" id="3.30.160.60">
    <property type="entry name" value="Classic Zinc Finger"/>
    <property type="match status" value="1"/>
</dbReference>
<dbReference type="AlphaFoldDB" id="A0A7L0NGZ3"/>
<evidence type="ECO:0000256" key="2">
    <source>
        <dbReference type="ARBA" id="ARBA00022723"/>
    </source>
</evidence>
<feature type="domain" description="C2H2-type" evidence="8">
    <location>
        <begin position="21"/>
        <end position="48"/>
    </location>
</feature>
<gene>
    <name evidence="9" type="primary">Znf347</name>
    <name evidence="9" type="ORF">FORRUF_R02846</name>
</gene>
<dbReference type="PANTHER" id="PTHR23226">
    <property type="entry name" value="ZINC FINGER AND SCAN DOMAIN-CONTAINING"/>
    <property type="match status" value="1"/>
</dbReference>
<dbReference type="GO" id="GO:0008270">
    <property type="term" value="F:zinc ion binding"/>
    <property type="evidence" value="ECO:0007669"/>
    <property type="project" value="UniProtKB-KW"/>
</dbReference>
<comment type="caution">
    <text evidence="9">The sequence shown here is derived from an EMBL/GenBank/DDBJ whole genome shotgun (WGS) entry which is preliminary data.</text>
</comment>
<evidence type="ECO:0000259" key="8">
    <source>
        <dbReference type="PROSITE" id="PS50157"/>
    </source>
</evidence>
<name>A0A7L0NGZ3_9PASS</name>
<keyword evidence="5" id="KW-0862">Zinc</keyword>
<dbReference type="GO" id="GO:0005634">
    <property type="term" value="C:nucleus"/>
    <property type="evidence" value="ECO:0007669"/>
    <property type="project" value="UniProtKB-SubCell"/>
</dbReference>
<protein>
    <submittedName>
        <fullName evidence="9">ZN347 protein</fullName>
    </submittedName>
</protein>
<comment type="subcellular location">
    <subcellularLocation>
        <location evidence="1">Nucleus</location>
    </subcellularLocation>
</comment>
<sequence length="56" mass="6317">NLSRSSELGVPEQLHSGEKPFKCLECGKSFRQNCKLVRHQMSHTGEHPYKCGECGK</sequence>
<dbReference type="GO" id="GO:0000978">
    <property type="term" value="F:RNA polymerase II cis-regulatory region sequence-specific DNA binding"/>
    <property type="evidence" value="ECO:0007669"/>
    <property type="project" value="TreeGrafter"/>
</dbReference>
<dbReference type="Pfam" id="PF00096">
    <property type="entry name" value="zf-C2H2"/>
    <property type="match status" value="1"/>
</dbReference>
<proteinExistence type="predicted"/>
<dbReference type="OrthoDB" id="9893417at2759"/>
<dbReference type="InterPro" id="IPR036236">
    <property type="entry name" value="Znf_C2H2_sf"/>
</dbReference>
<dbReference type="FunFam" id="3.30.160.60:FF:002343">
    <property type="entry name" value="Zinc finger protein 33A"/>
    <property type="match status" value="1"/>
</dbReference>
<reference evidence="9 10" key="1">
    <citation type="submission" date="2019-09" db="EMBL/GenBank/DDBJ databases">
        <title>Bird 10,000 Genomes (B10K) Project - Family phase.</title>
        <authorList>
            <person name="Zhang G."/>
        </authorList>
    </citation>
    <scope>NUCLEOTIDE SEQUENCE [LARGE SCALE GENOMIC DNA]</scope>
    <source>
        <strain evidence="9">B10K-DU-001-43</strain>
        <tissue evidence="9">Muscle</tissue>
    </source>
</reference>